<dbReference type="InterPro" id="IPR036388">
    <property type="entry name" value="WH-like_DNA-bd_sf"/>
</dbReference>
<dbReference type="InterPro" id="IPR012318">
    <property type="entry name" value="HTH_CRP"/>
</dbReference>
<dbReference type="GO" id="GO:0006355">
    <property type="term" value="P:regulation of DNA-templated transcription"/>
    <property type="evidence" value="ECO:0007669"/>
    <property type="project" value="InterPro"/>
</dbReference>
<dbReference type="Gene3D" id="2.60.120.10">
    <property type="entry name" value="Jelly Rolls"/>
    <property type="match status" value="1"/>
</dbReference>
<protein>
    <submittedName>
        <fullName evidence="6">Crp/Fnr family transcriptional regulator</fullName>
    </submittedName>
</protein>
<evidence type="ECO:0000256" key="2">
    <source>
        <dbReference type="ARBA" id="ARBA00023125"/>
    </source>
</evidence>
<dbReference type="Gene3D" id="1.10.10.10">
    <property type="entry name" value="Winged helix-like DNA-binding domain superfamily/Winged helix DNA-binding domain"/>
    <property type="match status" value="1"/>
</dbReference>
<keyword evidence="3" id="KW-0804">Transcription</keyword>
<evidence type="ECO:0000259" key="4">
    <source>
        <dbReference type="PROSITE" id="PS50042"/>
    </source>
</evidence>
<dbReference type="SUPFAM" id="SSF46785">
    <property type="entry name" value="Winged helix' DNA-binding domain"/>
    <property type="match status" value="1"/>
</dbReference>
<proteinExistence type="predicted"/>
<keyword evidence="1" id="KW-0805">Transcription regulation</keyword>
<dbReference type="Proteomes" id="UP001230496">
    <property type="component" value="Chromosome"/>
</dbReference>
<dbReference type="SMART" id="SM00100">
    <property type="entry name" value="cNMP"/>
    <property type="match status" value="1"/>
</dbReference>
<dbReference type="EMBL" id="CP129971">
    <property type="protein sequence ID" value="WKK76223.2"/>
    <property type="molecule type" value="Genomic_DNA"/>
</dbReference>
<dbReference type="RefSeq" id="WP_308350636.1">
    <property type="nucleotide sequence ID" value="NZ_CP129971.1"/>
</dbReference>
<dbReference type="PRINTS" id="PR00034">
    <property type="entry name" value="HTHCRP"/>
</dbReference>
<dbReference type="AlphaFoldDB" id="A0AA49JGU5"/>
<dbReference type="InterPro" id="IPR000595">
    <property type="entry name" value="cNMP-bd_dom"/>
</dbReference>
<organism evidence="6 7">
    <name type="scientific">Marivirga salinarum</name>
    <dbReference type="NCBI Taxonomy" id="3059078"/>
    <lineage>
        <taxon>Bacteria</taxon>
        <taxon>Pseudomonadati</taxon>
        <taxon>Bacteroidota</taxon>
        <taxon>Cytophagia</taxon>
        <taxon>Cytophagales</taxon>
        <taxon>Marivirgaceae</taxon>
        <taxon>Marivirga</taxon>
    </lineage>
</organism>
<dbReference type="InterPro" id="IPR014710">
    <property type="entry name" value="RmlC-like_jellyroll"/>
</dbReference>
<reference evidence="6 7" key="1">
    <citation type="submission" date="2023-08" db="EMBL/GenBank/DDBJ databases">
        <title>Comparative genomics and taxonomic characterization of three novel marine species of genus Marivirga.</title>
        <authorList>
            <person name="Muhammad N."/>
            <person name="Kim S.-G."/>
        </authorList>
    </citation>
    <scope>NUCLEOTIDE SEQUENCE [LARGE SCALE GENOMIC DNA]</scope>
    <source>
        <strain evidence="6 7">BDSF4-3</strain>
    </source>
</reference>
<evidence type="ECO:0000256" key="3">
    <source>
        <dbReference type="ARBA" id="ARBA00023163"/>
    </source>
</evidence>
<evidence type="ECO:0000256" key="1">
    <source>
        <dbReference type="ARBA" id="ARBA00023015"/>
    </source>
</evidence>
<dbReference type="GO" id="GO:0003677">
    <property type="term" value="F:DNA binding"/>
    <property type="evidence" value="ECO:0007669"/>
    <property type="project" value="UniProtKB-KW"/>
</dbReference>
<keyword evidence="2" id="KW-0238">DNA-binding</keyword>
<dbReference type="Pfam" id="PF13545">
    <property type="entry name" value="HTH_Crp_2"/>
    <property type="match status" value="1"/>
</dbReference>
<evidence type="ECO:0000313" key="6">
    <source>
        <dbReference type="EMBL" id="WKK76223.2"/>
    </source>
</evidence>
<name>A0AA49JGU5_9BACT</name>
<gene>
    <name evidence="6" type="ORF">QYS49_02200</name>
</gene>
<dbReference type="KEGG" id="msaa:QYS49_02200"/>
<evidence type="ECO:0000259" key="5">
    <source>
        <dbReference type="PROSITE" id="PS51063"/>
    </source>
</evidence>
<dbReference type="SUPFAM" id="SSF51206">
    <property type="entry name" value="cAMP-binding domain-like"/>
    <property type="match status" value="1"/>
</dbReference>
<evidence type="ECO:0000313" key="7">
    <source>
        <dbReference type="Proteomes" id="UP001230496"/>
    </source>
</evidence>
<sequence length="237" mass="26739">MPQKTNKISCEECTTTSCFVKRTNPEWLAKISEFKNQVVYPKGQYIFSEGSPVFGAYFIQSGDVKIVSSSFSGKQNIVRLAKAGHMMGHKGEAKENYPIGAVAINDARICFLNNELLYDAFLNNTHFTIDIMMFYSKELRKSEMRNKFFAQMTTDEKVAYAIVYAGEIVGEKNNKGKIMIMLSRQELAQIAGTNAEQVSRTISHMKNDGLLSLDGRCICIENLPGVYNLLSEYEQFI</sequence>
<dbReference type="PROSITE" id="PS50042">
    <property type="entry name" value="CNMP_BINDING_3"/>
    <property type="match status" value="1"/>
</dbReference>
<dbReference type="Pfam" id="PF00027">
    <property type="entry name" value="cNMP_binding"/>
    <property type="match status" value="1"/>
</dbReference>
<keyword evidence="7" id="KW-1185">Reference proteome</keyword>
<dbReference type="PROSITE" id="PS51063">
    <property type="entry name" value="HTH_CRP_2"/>
    <property type="match status" value="1"/>
</dbReference>
<feature type="domain" description="Cyclic nucleotide-binding" evidence="4">
    <location>
        <begin position="19"/>
        <end position="88"/>
    </location>
</feature>
<dbReference type="InterPro" id="IPR036390">
    <property type="entry name" value="WH_DNA-bd_sf"/>
</dbReference>
<accession>A0AA49JGU5</accession>
<dbReference type="InterPro" id="IPR018490">
    <property type="entry name" value="cNMP-bd_dom_sf"/>
</dbReference>
<dbReference type="SMART" id="SM00419">
    <property type="entry name" value="HTH_CRP"/>
    <property type="match status" value="1"/>
</dbReference>
<feature type="domain" description="HTH crp-type" evidence="5">
    <location>
        <begin position="152"/>
        <end position="224"/>
    </location>
</feature>
<dbReference type="CDD" id="cd00038">
    <property type="entry name" value="CAP_ED"/>
    <property type="match status" value="1"/>
</dbReference>